<dbReference type="EnsemblBacteria" id="AAD36221">
    <property type="protein sequence ID" value="AAD36221"/>
    <property type="gene ID" value="TM_1145"/>
</dbReference>
<dbReference type="SMR" id="Q9X0M9"/>
<proteinExistence type="predicted"/>
<dbReference type="AlphaFoldDB" id="Q9X0M9"/>
<keyword evidence="4" id="KW-1185">Reference proteome</keyword>
<dbReference type="PROSITE" id="PS51831">
    <property type="entry name" value="HD"/>
    <property type="match status" value="1"/>
</dbReference>
<dbReference type="PIR" id="E72291">
    <property type="entry name" value="E72291"/>
</dbReference>
<accession>Q9X0M9</accession>
<dbReference type="KEGG" id="tmw:THMA_1168"/>
<dbReference type="Proteomes" id="UP000008183">
    <property type="component" value="Chromosome"/>
</dbReference>
<gene>
    <name evidence="3" type="ordered locus">TM_1145</name>
</gene>
<dbReference type="OrthoDB" id="9759601at2"/>
<dbReference type="SUPFAM" id="SSF109604">
    <property type="entry name" value="HD-domain/PDEase-like"/>
    <property type="match status" value="1"/>
</dbReference>
<feature type="domain" description="HD" evidence="1">
    <location>
        <begin position="171"/>
        <end position="296"/>
    </location>
</feature>
<dbReference type="InterPro" id="IPR037522">
    <property type="entry name" value="HD_GYP_dom"/>
</dbReference>
<protein>
    <submittedName>
        <fullName evidence="3">Uncharacterized protein</fullName>
    </submittedName>
</protein>
<organism evidence="3 4">
    <name type="scientific">Thermotoga maritima (strain ATCC 43589 / DSM 3109 / JCM 10099 / NBRC 100826 / MSB8)</name>
    <dbReference type="NCBI Taxonomy" id="243274"/>
    <lineage>
        <taxon>Bacteria</taxon>
        <taxon>Thermotogati</taxon>
        <taxon>Thermotogota</taxon>
        <taxon>Thermotogae</taxon>
        <taxon>Thermotogales</taxon>
        <taxon>Thermotogaceae</taxon>
        <taxon>Thermotoga</taxon>
    </lineage>
</organism>
<dbReference type="PANTHER" id="PTHR43155">
    <property type="entry name" value="CYCLIC DI-GMP PHOSPHODIESTERASE PA4108-RELATED"/>
    <property type="match status" value="1"/>
</dbReference>
<accession>G4FEK3</accession>
<reference evidence="3 4" key="1">
    <citation type="journal article" date="1999" name="Nature">
        <title>Evidence for lateral gene transfer between Archaea and Bacteria from genome sequence of Thermotoga maritima.</title>
        <authorList>
            <person name="Nelson K.E."/>
            <person name="Clayton R.A."/>
            <person name="Gill S.R."/>
            <person name="Gwinn M.L."/>
            <person name="Dodson R.J."/>
            <person name="Haft D.H."/>
            <person name="Hickey E.K."/>
            <person name="Peterson J.D."/>
            <person name="Nelson W.C."/>
            <person name="Ketchum K.A."/>
            <person name="McDonald L."/>
            <person name="Utterback T.R."/>
            <person name="Malek J.A."/>
            <person name="Linher K.D."/>
            <person name="Garrett M.M."/>
            <person name="Stewart A.M."/>
            <person name="Cotton M.D."/>
            <person name="Pratt M.S."/>
            <person name="Phillips C.A."/>
            <person name="Richardson D."/>
            <person name="Heidelberg J."/>
            <person name="Sutton G.G."/>
            <person name="Fleischmann R.D."/>
            <person name="White O."/>
            <person name="Salzberg S.L."/>
            <person name="Smith H.O."/>
            <person name="Venter J.C."/>
            <person name="Fraser C.M."/>
        </authorList>
    </citation>
    <scope>NUCLEOTIDE SEQUENCE [LARGE SCALE GENOMIC DNA]</scope>
    <source>
        <strain evidence="4">ATCC 43589 / DSM 3109 / JCM 10099 / NBRC 100826 / MSB8</strain>
    </source>
</reference>
<name>Q9X0M9_THEMA</name>
<dbReference type="PROSITE" id="PS51832">
    <property type="entry name" value="HD_GYP"/>
    <property type="match status" value="1"/>
</dbReference>
<dbReference type="PaxDb" id="243274-THEMA_08620"/>
<evidence type="ECO:0000259" key="2">
    <source>
        <dbReference type="PROSITE" id="PS51832"/>
    </source>
</evidence>
<dbReference type="InterPro" id="IPR003607">
    <property type="entry name" value="HD/PDEase_dom"/>
</dbReference>
<evidence type="ECO:0000259" key="1">
    <source>
        <dbReference type="PROSITE" id="PS51831"/>
    </source>
</evidence>
<dbReference type="PANTHER" id="PTHR43155:SF8">
    <property type="entry name" value="METAL DEPENDENT PHOSPHOHYDROLASE"/>
    <property type="match status" value="1"/>
</dbReference>
<dbReference type="Pfam" id="PF13487">
    <property type="entry name" value="HD_5"/>
    <property type="match status" value="1"/>
</dbReference>
<dbReference type="InterPro" id="IPR006674">
    <property type="entry name" value="HD_domain"/>
</dbReference>
<sequence>MEAIQVASVKDNFVKTLEKIRKKHGVDIIALFAIRQSLAIHVINSADNPVSFSAGTIFNLTLTPLVEEFLFNVKTFENHPQKTRFALVENVQWELYIPVVFKEFPTGFVYVASKKKRDAEKTEGIIRDLQDFLKAHGLEYYFLEYSVVLDQLLTTVAILIDRLFSRVSRYTLNHIYNVAFWAEEIGKIVGLDEKRLAKLYLAGLLHDIGKVYIDERILNKEGRLTLQEYQEMKKHVDYSYNMVKDLMIWDIEDDVALWVVQHHEKFDGSGYPFGLKEEEITPEGRILKIADTLDAMLSPRSYRNPFPLDDVIKEIERLRGKDFDPLLADLTVDLLREKKESLGLFEGRILPATLIAGEGIHEGILRKNDGYHVFISDYV</sequence>
<feature type="domain" description="HD-GYP" evidence="2">
    <location>
        <begin position="149"/>
        <end position="347"/>
    </location>
</feature>
<evidence type="ECO:0000313" key="3">
    <source>
        <dbReference type="EMBL" id="AAD36221.1"/>
    </source>
</evidence>
<dbReference type="InParanoid" id="Q9X0M9"/>
<dbReference type="EMBL" id="AE000512">
    <property type="protein sequence ID" value="AAD36221.1"/>
    <property type="molecule type" value="Genomic_DNA"/>
</dbReference>
<dbReference type="RefSeq" id="WP_004080239.1">
    <property type="nucleotide sequence ID" value="NC_000853.1"/>
</dbReference>
<dbReference type="Gene3D" id="1.10.3210.10">
    <property type="entry name" value="Hypothetical protein af1432"/>
    <property type="match status" value="1"/>
</dbReference>
<dbReference type="CDD" id="cd00077">
    <property type="entry name" value="HDc"/>
    <property type="match status" value="1"/>
</dbReference>
<dbReference type="PATRIC" id="fig|243274.17.peg.1149"/>
<dbReference type="KEGG" id="tma:TM1145"/>
<dbReference type="SMART" id="SM00471">
    <property type="entry name" value="HDc"/>
    <property type="match status" value="1"/>
</dbReference>
<evidence type="ECO:0000313" key="4">
    <source>
        <dbReference type="Proteomes" id="UP000008183"/>
    </source>
</evidence>
<dbReference type="KEGG" id="tmm:Tmari_1151"/>